<name>A0A1S9DUD2_ASPOZ</name>
<dbReference type="InterPro" id="IPR010497">
    <property type="entry name" value="Epoxide_hydro_N"/>
</dbReference>
<reference evidence="6 7" key="1">
    <citation type="submission" date="2016-10" db="EMBL/GenBank/DDBJ databases">
        <title>Genome sequencing of Aspergillus oryzae BCC7051.</title>
        <authorList>
            <person name="Thammarongtham C."/>
            <person name="Vorapreeda T."/>
            <person name="Nookaew I."/>
            <person name="Srisuk T."/>
            <person name="Land M."/>
            <person name="Jeennor S."/>
            <person name="Laoteng K."/>
        </authorList>
    </citation>
    <scope>NUCLEOTIDE SEQUENCE [LARGE SCALE GENOMIC DNA]</scope>
    <source>
        <strain evidence="6 7">BCC7051</strain>
    </source>
</reference>
<sequence length="822" mass="91188">MHENVKHARTSNPDGYDNEQQHWIALASEGWSEISGPFLEDEVNRHPHFNASVTVDGHNSNVHFMALFSQQADAIPIVFLHGWPGSFLDFTGLLDIVRQNYSSEDCPFHIIVPSLPGYAYSAGSPVSRYADMFAVARTVDALLTGIGLGNRYIAQGGGMGASVARLLGSYSPSCEAVHVNSLPLISGLPDPSTDTDLSDQDLEILNRTSYFKSLQKADITDHGRQVTLGVVPEKDPLSLLAWLSDKFNSWVDPQHPVPMQTTLIHASVYYLTGMTTSDYYKLSGLDAPEDMIPFVPKPFGYSRFPYDIEGLPRKWAATLGDLVGYNAHVQGGHFAALEQAEDLWNDVEHFIGQLRSPLLNVDANTSNATAAFRLAIVAQRQAKNATTCPHVGAKKGELPHPLSPQQLASVTNPHCESGPLEREPASHLGVIQEASLTNTLHVSEIVTDQPTAAPPLSQIAPRRYHDEGLVNLFYANFHSAHPILLPRSMYNEETYPESLQLAVQFVDSHFSTTTSSDSLCTATAEALRDDDQQGFHLVQARLLFAIALHSRNEIRESVSVLADAVSLTINLGMNRKDFSQRHGNTEIEAESIRRTWWELYVIDGIMAALQRNPTFRCHTIKTEVLLPCDENLCHNNTIPEPFSMAQFDARVYGDEDRPFSSFTYRIDANHMKAIDNAITAWFHHLPDGQGQIDMLDLNDSDDEKLFQAHMLINYATMYLHFPRSDLAPALPAARDVIRERFLLPTSSQHMHALKTISASKCLGSLASCPSTVRKHSPFFICCVVFIIIVQLSACAANRPGSYDKHWDQIKLIMGVLKTLGRM</sequence>
<evidence type="ECO:0000313" key="7">
    <source>
        <dbReference type="Proteomes" id="UP000190312"/>
    </source>
</evidence>
<dbReference type="Proteomes" id="UP000190312">
    <property type="component" value="Unassembled WGS sequence"/>
</dbReference>
<dbReference type="PANTHER" id="PTHR47431:SF2">
    <property type="entry name" value="ZN(II)2CYS6 TRANSCRIPTION FACTOR (EUROFUNG)"/>
    <property type="match status" value="1"/>
</dbReference>
<keyword evidence="3" id="KW-0539">Nucleus</keyword>
<dbReference type="EMBL" id="MKZY01000002">
    <property type="protein sequence ID" value="OOO12688.1"/>
    <property type="molecule type" value="Genomic_DNA"/>
</dbReference>
<dbReference type="InterPro" id="IPR029058">
    <property type="entry name" value="AB_hydrolase_fold"/>
</dbReference>
<dbReference type="InterPro" id="IPR007219">
    <property type="entry name" value="XnlR_reg_dom"/>
</dbReference>
<dbReference type="PANTHER" id="PTHR47431">
    <property type="entry name" value="ZN(II)2CYS6 TRANSCRIPTION FACTOR (EUROFUNG)-RELATED"/>
    <property type="match status" value="1"/>
</dbReference>
<dbReference type="CDD" id="cd12148">
    <property type="entry name" value="fungal_TF_MHR"/>
    <property type="match status" value="1"/>
</dbReference>
<dbReference type="GO" id="GO:0006351">
    <property type="term" value="P:DNA-templated transcription"/>
    <property type="evidence" value="ECO:0007669"/>
    <property type="project" value="InterPro"/>
</dbReference>
<keyword evidence="2" id="KW-0804">Transcription</keyword>
<dbReference type="InterPro" id="IPR000639">
    <property type="entry name" value="Epox_hydrolase-like"/>
</dbReference>
<organism evidence="6 7">
    <name type="scientific">Aspergillus oryzae</name>
    <name type="common">Yellow koji mold</name>
    <dbReference type="NCBI Taxonomy" id="5062"/>
    <lineage>
        <taxon>Eukaryota</taxon>
        <taxon>Fungi</taxon>
        <taxon>Dikarya</taxon>
        <taxon>Ascomycota</taxon>
        <taxon>Pezizomycotina</taxon>
        <taxon>Eurotiomycetes</taxon>
        <taxon>Eurotiomycetidae</taxon>
        <taxon>Eurotiales</taxon>
        <taxon>Aspergillaceae</taxon>
        <taxon>Aspergillus</taxon>
        <taxon>Aspergillus subgen. Circumdati</taxon>
    </lineage>
</organism>
<dbReference type="VEuPathDB" id="FungiDB:AO090005001131"/>
<proteinExistence type="predicted"/>
<keyword evidence="6" id="KW-0378">Hydrolase</keyword>
<dbReference type="SUPFAM" id="SSF53474">
    <property type="entry name" value="alpha/beta-Hydrolases"/>
    <property type="match status" value="1"/>
</dbReference>
<dbReference type="eggNOG" id="ENOG502RF8N">
    <property type="taxonomic scope" value="Eukaryota"/>
</dbReference>
<keyword evidence="1" id="KW-0805">Transcription regulation</keyword>
<comment type="caution">
    <text evidence="6">The sequence shown here is derived from an EMBL/GenBank/DDBJ whole genome shotgun (WGS) entry which is preliminary data.</text>
</comment>
<evidence type="ECO:0000256" key="3">
    <source>
        <dbReference type="ARBA" id="ARBA00023242"/>
    </source>
</evidence>
<evidence type="ECO:0000256" key="1">
    <source>
        <dbReference type="ARBA" id="ARBA00023015"/>
    </source>
</evidence>
<dbReference type="Pfam" id="PF06441">
    <property type="entry name" value="EHN"/>
    <property type="match status" value="1"/>
</dbReference>
<feature type="domain" description="Xylanolytic transcriptional activator regulatory" evidence="4">
    <location>
        <begin position="471"/>
        <end position="645"/>
    </location>
</feature>
<evidence type="ECO:0000259" key="4">
    <source>
        <dbReference type="Pfam" id="PF04082"/>
    </source>
</evidence>
<dbReference type="Gene3D" id="3.40.50.1820">
    <property type="entry name" value="alpha/beta hydrolase"/>
    <property type="match status" value="1"/>
</dbReference>
<dbReference type="AlphaFoldDB" id="A0A1S9DUD2"/>
<dbReference type="Pfam" id="PF04082">
    <property type="entry name" value="Fungal_trans"/>
    <property type="match status" value="1"/>
</dbReference>
<evidence type="ECO:0000259" key="5">
    <source>
        <dbReference type="Pfam" id="PF06441"/>
    </source>
</evidence>
<dbReference type="OrthoDB" id="7130006at2759"/>
<dbReference type="GO" id="GO:0008270">
    <property type="term" value="F:zinc ion binding"/>
    <property type="evidence" value="ECO:0007669"/>
    <property type="project" value="InterPro"/>
</dbReference>
<protein>
    <submittedName>
        <fullName evidence="6">Epoxide hydrolase domain protein</fullName>
    </submittedName>
</protein>
<feature type="domain" description="Epoxide hydrolase N-terminal" evidence="5">
    <location>
        <begin position="40"/>
        <end position="90"/>
    </location>
</feature>
<evidence type="ECO:0000256" key="2">
    <source>
        <dbReference type="ARBA" id="ARBA00023163"/>
    </source>
</evidence>
<evidence type="ECO:0000313" key="6">
    <source>
        <dbReference type="EMBL" id="OOO12688.1"/>
    </source>
</evidence>
<dbReference type="PRINTS" id="PR00412">
    <property type="entry name" value="EPOXHYDRLASE"/>
</dbReference>
<dbReference type="VEuPathDB" id="FungiDB:AO090005001130"/>
<gene>
    <name evidence="6" type="ORF">OAory_01004370</name>
</gene>
<accession>A0A1S9DUD2</accession>
<dbReference type="GO" id="GO:0003677">
    <property type="term" value="F:DNA binding"/>
    <property type="evidence" value="ECO:0007669"/>
    <property type="project" value="InterPro"/>
</dbReference>
<dbReference type="GO" id="GO:0016787">
    <property type="term" value="F:hydrolase activity"/>
    <property type="evidence" value="ECO:0007669"/>
    <property type="project" value="UniProtKB-KW"/>
</dbReference>